<dbReference type="Proteomes" id="UP000324222">
    <property type="component" value="Unassembled WGS sequence"/>
</dbReference>
<organism evidence="2 3">
    <name type="scientific">Portunus trituberculatus</name>
    <name type="common">Swimming crab</name>
    <name type="synonym">Neptunus trituberculatus</name>
    <dbReference type="NCBI Taxonomy" id="210409"/>
    <lineage>
        <taxon>Eukaryota</taxon>
        <taxon>Metazoa</taxon>
        <taxon>Ecdysozoa</taxon>
        <taxon>Arthropoda</taxon>
        <taxon>Crustacea</taxon>
        <taxon>Multicrustacea</taxon>
        <taxon>Malacostraca</taxon>
        <taxon>Eumalacostraca</taxon>
        <taxon>Eucarida</taxon>
        <taxon>Decapoda</taxon>
        <taxon>Pleocyemata</taxon>
        <taxon>Brachyura</taxon>
        <taxon>Eubrachyura</taxon>
        <taxon>Portunoidea</taxon>
        <taxon>Portunidae</taxon>
        <taxon>Portuninae</taxon>
        <taxon>Portunus</taxon>
    </lineage>
</organism>
<dbReference type="EMBL" id="VSRR010131929">
    <property type="protein sequence ID" value="MPD02546.1"/>
    <property type="molecule type" value="Genomic_DNA"/>
</dbReference>
<comment type="caution">
    <text evidence="2">The sequence shown here is derived from an EMBL/GenBank/DDBJ whole genome shotgun (WGS) entry which is preliminary data.</text>
</comment>
<evidence type="ECO:0000256" key="1">
    <source>
        <dbReference type="SAM" id="MobiDB-lite"/>
    </source>
</evidence>
<feature type="region of interest" description="Disordered" evidence="1">
    <location>
        <begin position="39"/>
        <end position="69"/>
    </location>
</feature>
<keyword evidence="3" id="KW-1185">Reference proteome</keyword>
<sequence length="69" mass="7602">MAAKEIADMFGRASHYVTSVALYIMRAVWRHLTTRRGIEAAPRPQPGCAGDPPRSASRAKNGAQFFVQK</sequence>
<name>A0A5B7K6V5_PORTR</name>
<accession>A0A5B7K6V5</accession>
<protein>
    <submittedName>
        <fullName evidence="2">Uncharacterized protein</fullName>
    </submittedName>
</protein>
<evidence type="ECO:0000313" key="3">
    <source>
        <dbReference type="Proteomes" id="UP000324222"/>
    </source>
</evidence>
<reference evidence="2 3" key="1">
    <citation type="submission" date="2019-05" db="EMBL/GenBank/DDBJ databases">
        <title>Another draft genome of Portunus trituberculatus and its Hox gene families provides insights of decapod evolution.</title>
        <authorList>
            <person name="Jeong J.-H."/>
            <person name="Song I."/>
            <person name="Kim S."/>
            <person name="Choi T."/>
            <person name="Kim D."/>
            <person name="Ryu S."/>
            <person name="Kim W."/>
        </authorList>
    </citation>
    <scope>NUCLEOTIDE SEQUENCE [LARGE SCALE GENOMIC DNA]</scope>
    <source>
        <tissue evidence="2">Muscle</tissue>
    </source>
</reference>
<proteinExistence type="predicted"/>
<dbReference type="AlphaFoldDB" id="A0A5B7K6V5"/>
<gene>
    <name evidence="2" type="ORF">E2C01_098135</name>
</gene>
<evidence type="ECO:0000313" key="2">
    <source>
        <dbReference type="EMBL" id="MPD02546.1"/>
    </source>
</evidence>